<dbReference type="EMBL" id="RCBY01000477">
    <property type="protein sequence ID" value="RQH18238.1"/>
    <property type="molecule type" value="Genomic_DNA"/>
</dbReference>
<proteinExistence type="predicted"/>
<evidence type="ECO:0000313" key="2">
    <source>
        <dbReference type="Proteomes" id="UP000269154"/>
    </source>
</evidence>
<dbReference type="Pfam" id="PF05845">
    <property type="entry name" value="PhnH"/>
    <property type="match status" value="1"/>
</dbReference>
<dbReference type="Gene3D" id="3.40.50.11310">
    <property type="entry name" value="Bacterial phosphonate metabolism protein PhnH"/>
    <property type="match status" value="1"/>
</dbReference>
<dbReference type="NCBIfam" id="TIGR03292">
    <property type="entry name" value="PhnH_redo"/>
    <property type="match status" value="1"/>
</dbReference>
<dbReference type="RefSeq" id="WP_124155810.1">
    <property type="nucleotide sequence ID" value="NZ_CAWOLW010000420.1"/>
</dbReference>
<protein>
    <submittedName>
        <fullName evidence="1">Phosphonate C-P lyase system protein PhnH</fullName>
    </submittedName>
</protein>
<accession>A0A3N6NRI9</accession>
<organism evidence="1 2">
    <name type="scientific">Okeania hirsuta</name>
    <dbReference type="NCBI Taxonomy" id="1458930"/>
    <lineage>
        <taxon>Bacteria</taxon>
        <taxon>Bacillati</taxon>
        <taxon>Cyanobacteriota</taxon>
        <taxon>Cyanophyceae</taxon>
        <taxon>Oscillatoriophycideae</taxon>
        <taxon>Oscillatoriales</taxon>
        <taxon>Microcoleaceae</taxon>
        <taxon>Okeania</taxon>
    </lineage>
</organism>
<reference evidence="1 2" key="1">
    <citation type="journal article" date="2018" name="ACS Chem. Biol.">
        <title>Ketoreductase domain dysfunction expands chemodiversity: malyngamide biosynthesis in the cyanobacterium Okeania hirsuta.</title>
        <authorList>
            <person name="Moss N.A."/>
            <person name="Leao T."/>
            <person name="Rankin M."/>
            <person name="McCullough T.M."/>
            <person name="Qu P."/>
            <person name="Korobeynikov A."/>
            <person name="Smith J.L."/>
            <person name="Gerwick L."/>
            <person name="Gerwick W.H."/>
        </authorList>
    </citation>
    <scope>NUCLEOTIDE SEQUENCE [LARGE SCALE GENOMIC DNA]</scope>
    <source>
        <strain evidence="1 2">PAB10Feb10-1</strain>
    </source>
</reference>
<evidence type="ECO:0000313" key="1">
    <source>
        <dbReference type="EMBL" id="RQH18238.1"/>
    </source>
</evidence>
<keyword evidence="2" id="KW-1185">Reference proteome</keyword>
<name>A0A3N6NRI9_9CYAN</name>
<dbReference type="PIRSF" id="PIRSF020680">
    <property type="entry name" value="PhnH"/>
    <property type="match status" value="1"/>
</dbReference>
<keyword evidence="1" id="KW-0456">Lyase</keyword>
<dbReference type="GO" id="GO:0019634">
    <property type="term" value="P:organic phosphonate metabolic process"/>
    <property type="evidence" value="ECO:0007669"/>
    <property type="project" value="InterPro"/>
</dbReference>
<dbReference type="InterPro" id="IPR008772">
    <property type="entry name" value="Phosphonate_metab_PhnH"/>
</dbReference>
<sequence>MITKLPGLPDIVHNSQRTFTHLLNALSYPGKQQKIDAKLTPPSDLNIACAAACLTMLDLETKVWLSSDFHQDVKAWLLFHTGCHFTENSQIADFAVIKNIQTIPKLSNFHHGTAEEPENSTTLFVQGSNLESGDKVILKGPGILEEIAISIPKLPEFFWSEWEVNFNNYPLGVDIFFFAQNTVIGLPRTTKSRLVKT</sequence>
<dbReference type="SUPFAM" id="SSF159709">
    <property type="entry name" value="PhnH-like"/>
    <property type="match status" value="1"/>
</dbReference>
<dbReference type="AlphaFoldDB" id="A0A3N6NRI9"/>
<comment type="caution">
    <text evidence="1">The sequence shown here is derived from an EMBL/GenBank/DDBJ whole genome shotgun (WGS) entry which is preliminary data.</text>
</comment>
<dbReference type="Proteomes" id="UP000269154">
    <property type="component" value="Unassembled WGS sequence"/>
</dbReference>
<dbReference type="OrthoDB" id="154477at2"/>
<dbReference type="InterPro" id="IPR038058">
    <property type="entry name" value="PhnH-like_sp"/>
</dbReference>
<dbReference type="GO" id="GO:0016829">
    <property type="term" value="F:lyase activity"/>
    <property type="evidence" value="ECO:0007669"/>
    <property type="project" value="UniProtKB-KW"/>
</dbReference>
<gene>
    <name evidence="1" type="primary">phnH</name>
    <name evidence="1" type="ORF">D5R40_33000</name>
</gene>